<dbReference type="Proteomes" id="UP000030687">
    <property type="component" value="Unassembled WGS sequence"/>
</dbReference>
<reference evidence="1 2" key="1">
    <citation type="submission" date="2013-10" db="EMBL/GenBank/DDBJ databases">
        <authorList>
            <consortium name="International Citrus Genome Consortium"/>
            <person name="Jenkins J."/>
            <person name="Schmutz J."/>
            <person name="Prochnik S."/>
            <person name="Rokhsar D."/>
            <person name="Gmitter F."/>
            <person name="Ollitrault P."/>
            <person name="Machado M."/>
            <person name="Talon M."/>
            <person name="Wincker P."/>
            <person name="Jaillon O."/>
            <person name="Morgante M."/>
        </authorList>
    </citation>
    <scope>NUCLEOTIDE SEQUENCE</scope>
    <source>
        <strain evidence="2">cv. Clemenules</strain>
    </source>
</reference>
<dbReference type="KEGG" id="cic:CICLE_v10033743mg"/>
<dbReference type="AlphaFoldDB" id="V4SNE9"/>
<gene>
    <name evidence="1" type="ORF">CICLE_v10033743mg</name>
</gene>
<accession>V4SNE9</accession>
<dbReference type="Pfam" id="PF05056">
    <property type="entry name" value="DUF674"/>
    <property type="match status" value="1"/>
</dbReference>
<evidence type="ECO:0000313" key="2">
    <source>
        <dbReference type="Proteomes" id="UP000030687"/>
    </source>
</evidence>
<dbReference type="EMBL" id="KI536726">
    <property type="protein sequence ID" value="ESR49318.1"/>
    <property type="molecule type" value="Genomic_DNA"/>
</dbReference>
<keyword evidence="2" id="KW-1185">Reference proteome</keyword>
<sequence>ANKVLFVAAEKDFVDVLFNDLYMPFVTVTSLLKNVGVVSCTGNLFQSLENLSEAHLIPNPCLSATRTCAEKVVYLSKQSPSECRTMKKSVSYMVTDDLLVTTWSMISGIDLLKGKIEDIGVLEDTVQTILILGFAYGFYTSQVLELLKVSIQTNTRTALTTIFLIKDDEARSSVVTCWVYL</sequence>
<dbReference type="Gramene" id="ESR49318">
    <property type="protein sequence ID" value="ESR49318"/>
    <property type="gene ID" value="CICLE_v10033743mg"/>
</dbReference>
<dbReference type="InParanoid" id="V4SNE9"/>
<dbReference type="InterPro" id="IPR007750">
    <property type="entry name" value="DUF674"/>
</dbReference>
<dbReference type="PANTHER" id="PTHR33103">
    <property type="entry name" value="OS01G0153900 PROTEIN"/>
    <property type="match status" value="1"/>
</dbReference>
<dbReference type="PANTHER" id="PTHR33103:SF19">
    <property type="entry name" value="OS09G0544700 PROTEIN"/>
    <property type="match status" value="1"/>
</dbReference>
<proteinExistence type="predicted"/>
<dbReference type="FunCoup" id="V4SNE9">
    <property type="interactions" value="59"/>
</dbReference>
<feature type="non-terminal residue" evidence="1">
    <location>
        <position position="1"/>
    </location>
</feature>
<organism evidence="1 2">
    <name type="scientific">Citrus clementina</name>
    <name type="common">Clementine</name>
    <name type="synonym">Citrus deliciosa x Citrus sinensis</name>
    <dbReference type="NCBI Taxonomy" id="85681"/>
    <lineage>
        <taxon>Eukaryota</taxon>
        <taxon>Viridiplantae</taxon>
        <taxon>Streptophyta</taxon>
        <taxon>Embryophyta</taxon>
        <taxon>Tracheophyta</taxon>
        <taxon>Spermatophyta</taxon>
        <taxon>Magnoliopsida</taxon>
        <taxon>eudicotyledons</taxon>
        <taxon>Gunneridae</taxon>
        <taxon>Pentapetalae</taxon>
        <taxon>rosids</taxon>
        <taxon>malvids</taxon>
        <taxon>Sapindales</taxon>
        <taxon>Rutaceae</taxon>
        <taxon>Aurantioideae</taxon>
        <taxon>Citrus</taxon>
    </lineage>
</organism>
<protein>
    <submittedName>
        <fullName evidence="1">Uncharacterized protein</fullName>
    </submittedName>
</protein>
<name>V4SNE9_CITCL</name>
<evidence type="ECO:0000313" key="1">
    <source>
        <dbReference type="EMBL" id="ESR49318.1"/>
    </source>
</evidence>